<feature type="domain" description="OmpA-like" evidence="3">
    <location>
        <begin position="277"/>
        <end position="396"/>
    </location>
</feature>
<dbReference type="AlphaFoldDB" id="A0A2I0R373"/>
<evidence type="ECO:0000313" key="5">
    <source>
        <dbReference type="Proteomes" id="UP000236654"/>
    </source>
</evidence>
<feature type="chain" id="PRO_5014186266" description="OmpA-like domain-containing protein" evidence="2">
    <location>
        <begin position="27"/>
        <end position="396"/>
    </location>
</feature>
<dbReference type="PANTHER" id="PTHR30329:SF21">
    <property type="entry name" value="LIPOPROTEIN YIAD-RELATED"/>
    <property type="match status" value="1"/>
</dbReference>
<dbReference type="RefSeq" id="WP_101334409.1">
    <property type="nucleotide sequence ID" value="NZ_PJNI01000007.1"/>
</dbReference>
<keyword evidence="1" id="KW-0472">Membrane</keyword>
<evidence type="ECO:0000313" key="4">
    <source>
        <dbReference type="EMBL" id="PKR81027.1"/>
    </source>
</evidence>
<dbReference type="InterPro" id="IPR036737">
    <property type="entry name" value="OmpA-like_sf"/>
</dbReference>
<organism evidence="4 5">
    <name type="scientific">Brumimicrobium salinarum</name>
    <dbReference type="NCBI Taxonomy" id="2058658"/>
    <lineage>
        <taxon>Bacteria</taxon>
        <taxon>Pseudomonadati</taxon>
        <taxon>Bacteroidota</taxon>
        <taxon>Flavobacteriia</taxon>
        <taxon>Flavobacteriales</taxon>
        <taxon>Crocinitomicaceae</taxon>
        <taxon>Brumimicrobium</taxon>
    </lineage>
</organism>
<keyword evidence="2" id="KW-0732">Signal</keyword>
<evidence type="ECO:0000256" key="2">
    <source>
        <dbReference type="SAM" id="SignalP"/>
    </source>
</evidence>
<dbReference type="PROSITE" id="PS51123">
    <property type="entry name" value="OMPA_2"/>
    <property type="match status" value="1"/>
</dbReference>
<dbReference type="PANTHER" id="PTHR30329">
    <property type="entry name" value="STATOR ELEMENT OF FLAGELLAR MOTOR COMPLEX"/>
    <property type="match status" value="1"/>
</dbReference>
<protein>
    <recommendedName>
        <fullName evidence="3">OmpA-like domain-containing protein</fullName>
    </recommendedName>
</protein>
<reference evidence="4 5" key="1">
    <citation type="submission" date="2017-12" db="EMBL/GenBank/DDBJ databases">
        <title>The draft genome sequence of Brumimicrobium saltpan LHR20.</title>
        <authorList>
            <person name="Do Z.-J."/>
            <person name="Luo H.-R."/>
        </authorList>
    </citation>
    <scope>NUCLEOTIDE SEQUENCE [LARGE SCALE GENOMIC DNA]</scope>
    <source>
        <strain evidence="4 5">LHR20</strain>
    </source>
</reference>
<dbReference type="Gene3D" id="3.30.1330.60">
    <property type="entry name" value="OmpA-like domain"/>
    <property type="match status" value="1"/>
</dbReference>
<name>A0A2I0R373_9FLAO</name>
<dbReference type="InterPro" id="IPR050330">
    <property type="entry name" value="Bact_OuterMem_StrucFunc"/>
</dbReference>
<dbReference type="EMBL" id="PJNI01000007">
    <property type="protein sequence ID" value="PKR81027.1"/>
    <property type="molecule type" value="Genomic_DNA"/>
</dbReference>
<evidence type="ECO:0000256" key="1">
    <source>
        <dbReference type="PROSITE-ProRule" id="PRU00473"/>
    </source>
</evidence>
<sequence length="396" mass="45078">MKYRTNTLKTLLFTFPVLLLTFSVQAQEGENLVNNPSFEDAQNRKIRRIGDMKRADGWVSATGERADLFSADANLPEVMTPENVYGKEEPKTGINYAGVKTYSYREKENRTYITSQLVSPLKKGMRYKVQFYASLAELSKYSANRLAAHFSKKPIGSDDKIPAIILAEDEIHVEHPKKEVFGGMYGWDLVCGEYVATGKEKYITIGNFSLDKDIKSERVRKPRDIRGSQVIAAYYYIDDVSVQLLGPDEQCDCNYADEAQIRTSTVYQRAPEITKDMTAKDKIEQFNIFYLYGRYDVKVDGLKTLDRIAEIMKENPDMKIKISGHSDADEAVAASDKIVSLRRAEYIVTLLGKRGVDEDRLIIEDVKNGKDSKFINEEDDEKLINAKNRRVTFKAL</sequence>
<comment type="caution">
    <text evidence="4">The sequence shown here is derived from an EMBL/GenBank/DDBJ whole genome shotgun (WGS) entry which is preliminary data.</text>
</comment>
<dbReference type="InterPro" id="IPR006665">
    <property type="entry name" value="OmpA-like"/>
</dbReference>
<feature type="signal peptide" evidence="2">
    <location>
        <begin position="1"/>
        <end position="26"/>
    </location>
</feature>
<dbReference type="SUPFAM" id="SSF103088">
    <property type="entry name" value="OmpA-like"/>
    <property type="match status" value="1"/>
</dbReference>
<gene>
    <name evidence="4" type="ORF">CW751_07625</name>
</gene>
<dbReference type="GO" id="GO:0016020">
    <property type="term" value="C:membrane"/>
    <property type="evidence" value="ECO:0007669"/>
    <property type="project" value="UniProtKB-UniRule"/>
</dbReference>
<accession>A0A2I0R373</accession>
<dbReference type="CDD" id="cd07185">
    <property type="entry name" value="OmpA_C-like"/>
    <property type="match status" value="1"/>
</dbReference>
<dbReference type="Pfam" id="PF00691">
    <property type="entry name" value="OmpA"/>
    <property type="match status" value="1"/>
</dbReference>
<dbReference type="OrthoDB" id="9782229at2"/>
<evidence type="ECO:0000259" key="3">
    <source>
        <dbReference type="PROSITE" id="PS51123"/>
    </source>
</evidence>
<dbReference type="Proteomes" id="UP000236654">
    <property type="component" value="Unassembled WGS sequence"/>
</dbReference>
<proteinExistence type="predicted"/>
<keyword evidence="5" id="KW-1185">Reference proteome</keyword>